<name>A0ABT2ETP5_9BACT</name>
<dbReference type="Proteomes" id="UP001204798">
    <property type="component" value="Unassembled WGS sequence"/>
</dbReference>
<evidence type="ECO:0000313" key="2">
    <source>
        <dbReference type="EMBL" id="MCS3921302.1"/>
    </source>
</evidence>
<accession>A0ABT2ETP5</accession>
<reference evidence="2 3" key="1">
    <citation type="submission" date="2022-08" db="EMBL/GenBank/DDBJ databases">
        <title>Bacterial and archaeal communities from various locations to study Microbial Dark Matter (Phase II).</title>
        <authorList>
            <person name="Stepanauskas R."/>
        </authorList>
    </citation>
    <scope>NUCLEOTIDE SEQUENCE [LARGE SCALE GENOMIC DNA]</scope>
    <source>
        <strain evidence="2 3">PD1</strain>
    </source>
</reference>
<proteinExistence type="predicted"/>
<gene>
    <name evidence="2" type="ORF">M2350_003751</name>
</gene>
<protein>
    <submittedName>
        <fullName evidence="2">Transcriptional regulator of viral defense system</fullName>
    </submittedName>
</protein>
<dbReference type="EMBL" id="JANUCP010000013">
    <property type="protein sequence ID" value="MCS3921302.1"/>
    <property type="molecule type" value="Genomic_DNA"/>
</dbReference>
<keyword evidence="3" id="KW-1185">Reference proteome</keyword>
<comment type="caution">
    <text evidence="2">The sequence shown here is derived from an EMBL/GenBank/DDBJ whole genome shotgun (WGS) entry which is preliminary data.</text>
</comment>
<feature type="region of interest" description="Disordered" evidence="1">
    <location>
        <begin position="294"/>
        <end position="321"/>
    </location>
</feature>
<organism evidence="2 3">
    <name type="scientific">Candidatus Fervidibacter sacchari</name>
    <dbReference type="NCBI Taxonomy" id="1448929"/>
    <lineage>
        <taxon>Bacteria</taxon>
        <taxon>Candidatus Fervidibacterota</taxon>
        <taxon>Candidatus Fervidibacter</taxon>
    </lineage>
</organism>
<evidence type="ECO:0000256" key="1">
    <source>
        <dbReference type="SAM" id="MobiDB-lite"/>
    </source>
</evidence>
<evidence type="ECO:0000313" key="3">
    <source>
        <dbReference type="Proteomes" id="UP001204798"/>
    </source>
</evidence>
<sequence>MRATEAFLLSHPVFSWSDWKREMGNGRSEKTLRNLLSYYLKRGKLKKVDRVYCVVPPLTEPSTFVPDRFLVASKLLPDSVLSYHTAFEILGFANQVFTITYYSSLRYKRPFSHQGIRYVCVKLPLSLKLDPFFGVVKVERMGMFVRVTSAERTLAECLDRPKYCGGFEEVVRCVSSLPFIDEDLLKAYLKLRGKRVLFAKVGWVLERLRDRLFVTEGFLQWLKEMSPKHPVSVCRGFKGEKVFVKGWNLVVPLPWLAATLHGLQNLLRSDRASAVISEIVEMLYNFNMPQMKQPDEIEGRMADEEVEKNKAGEENAPAPSL</sequence>
<feature type="compositionally biased region" description="Basic and acidic residues" evidence="1">
    <location>
        <begin position="294"/>
        <end position="313"/>
    </location>
</feature>
<dbReference type="RefSeq" id="WP_259102374.1">
    <property type="nucleotide sequence ID" value="NZ_CP130455.1"/>
</dbReference>